<dbReference type="RefSeq" id="WP_109415359.1">
    <property type="nucleotide sequence ID" value="NZ_QEAS01000006.1"/>
</dbReference>
<proteinExistence type="inferred from homology"/>
<dbReference type="Proteomes" id="UP000245647">
    <property type="component" value="Unassembled WGS sequence"/>
</dbReference>
<accession>A0A2U2PHU6</accession>
<dbReference type="AlphaFoldDB" id="A0A2U2PHU6"/>
<feature type="domain" description="SusD-like N-terminal" evidence="8">
    <location>
        <begin position="23"/>
        <end position="223"/>
    </location>
</feature>
<keyword evidence="10" id="KW-1185">Reference proteome</keyword>
<comment type="caution">
    <text evidence="9">The sequence shown here is derived from an EMBL/GenBank/DDBJ whole genome shotgun (WGS) entry which is preliminary data.</text>
</comment>
<organism evidence="9 10">
    <name type="scientific">Pararcticibacter amylolyticus</name>
    <dbReference type="NCBI Taxonomy" id="2173175"/>
    <lineage>
        <taxon>Bacteria</taxon>
        <taxon>Pseudomonadati</taxon>
        <taxon>Bacteroidota</taxon>
        <taxon>Sphingobacteriia</taxon>
        <taxon>Sphingobacteriales</taxon>
        <taxon>Sphingobacteriaceae</taxon>
        <taxon>Pararcticibacter</taxon>
    </lineage>
</organism>
<keyword evidence="3 6" id="KW-0732">Signal</keyword>
<keyword evidence="5" id="KW-0998">Cell outer membrane</keyword>
<dbReference type="InterPro" id="IPR012944">
    <property type="entry name" value="SusD_RagB_dom"/>
</dbReference>
<evidence type="ECO:0000259" key="8">
    <source>
        <dbReference type="Pfam" id="PF14322"/>
    </source>
</evidence>
<dbReference type="GO" id="GO:0009279">
    <property type="term" value="C:cell outer membrane"/>
    <property type="evidence" value="ECO:0007669"/>
    <property type="project" value="UniProtKB-SubCell"/>
</dbReference>
<dbReference type="Pfam" id="PF07980">
    <property type="entry name" value="SusD_RagB"/>
    <property type="match status" value="1"/>
</dbReference>
<keyword evidence="4" id="KW-0472">Membrane</keyword>
<dbReference type="OrthoDB" id="618454at2"/>
<evidence type="ECO:0000313" key="10">
    <source>
        <dbReference type="Proteomes" id="UP000245647"/>
    </source>
</evidence>
<evidence type="ECO:0000256" key="6">
    <source>
        <dbReference type="SAM" id="SignalP"/>
    </source>
</evidence>
<evidence type="ECO:0000259" key="7">
    <source>
        <dbReference type="Pfam" id="PF07980"/>
    </source>
</evidence>
<sequence>MKPIKLIYLFLAAAILPFSGCEKFLDSENLTQANTGNYPRTVEDAKQVVTGIYNNLNIANTNPQFTFYYISELASDDRLGGGGDNDFVMQAEDLMMNYNADMLRQFWIDRYKGIYQANLAIETLGNITNYESTDQKNQMLGEAHFLRAFFYYELASLFGNVPLITATSPAVNLPKASSEQEWGQILQDLKTAIELMPAKPRGSAEEGHVNKWVAEAMMGRAFLFYTGYYQKENITLPDGSSISKSDVIAWVDDCVNNSGYTLVTSDYRNLWAYSNRLTVNDYNYTKGKGLKWVEDDNAINPESMFAIKFSQFASWDAGATIGYSNQYALHFGMRGGQDFGNTFPFGQGWGAGPVAPNLWNDWTTSEPNDPRRTASICYIPDELPNYKRGGWSDFVQETDYFEKKTSAITCKASDGSGYRATFEYEMYKGFSSDNYQLNNIHDLVLIRFADVLLMQSELKKDATGMNRVRARVGLPAIAYSDAALRNERRWELCFEGIRWNDIRRWHIAEEALAKQINQPTYHGGKPDKNGIQGDGYVARYQATGGFFKIPESEISLSQGVLEQNAGWSSGDYTGWIETGR</sequence>
<feature type="signal peptide" evidence="6">
    <location>
        <begin position="1"/>
        <end position="20"/>
    </location>
</feature>
<evidence type="ECO:0000256" key="1">
    <source>
        <dbReference type="ARBA" id="ARBA00004442"/>
    </source>
</evidence>
<evidence type="ECO:0000256" key="4">
    <source>
        <dbReference type="ARBA" id="ARBA00023136"/>
    </source>
</evidence>
<comment type="subcellular location">
    <subcellularLocation>
        <location evidence="1">Cell outer membrane</location>
    </subcellularLocation>
</comment>
<evidence type="ECO:0000256" key="3">
    <source>
        <dbReference type="ARBA" id="ARBA00022729"/>
    </source>
</evidence>
<protein>
    <submittedName>
        <fullName evidence="9">RagB/SusD family nutrient uptake outer membrane protein</fullName>
    </submittedName>
</protein>
<dbReference type="Gene3D" id="1.25.40.390">
    <property type="match status" value="1"/>
</dbReference>
<dbReference type="InterPro" id="IPR011990">
    <property type="entry name" value="TPR-like_helical_dom_sf"/>
</dbReference>
<reference evidence="9 10" key="1">
    <citation type="submission" date="2018-04" db="EMBL/GenBank/DDBJ databases">
        <title>Pedobacter chongqingensis sp. nov., isolated from a rottenly hemp rope.</title>
        <authorList>
            <person name="Cai Y."/>
        </authorList>
    </citation>
    <scope>NUCLEOTIDE SEQUENCE [LARGE SCALE GENOMIC DNA]</scope>
    <source>
        <strain evidence="9 10">FJ4-8</strain>
    </source>
</reference>
<evidence type="ECO:0000313" key="9">
    <source>
        <dbReference type="EMBL" id="PWG80975.1"/>
    </source>
</evidence>
<evidence type="ECO:0000256" key="2">
    <source>
        <dbReference type="ARBA" id="ARBA00006275"/>
    </source>
</evidence>
<dbReference type="Pfam" id="PF14322">
    <property type="entry name" value="SusD-like_3"/>
    <property type="match status" value="1"/>
</dbReference>
<evidence type="ECO:0000256" key="5">
    <source>
        <dbReference type="ARBA" id="ARBA00023237"/>
    </source>
</evidence>
<comment type="similarity">
    <text evidence="2">Belongs to the SusD family.</text>
</comment>
<dbReference type="InterPro" id="IPR033985">
    <property type="entry name" value="SusD-like_N"/>
</dbReference>
<gene>
    <name evidence="9" type="ORF">DDR33_08545</name>
</gene>
<dbReference type="EMBL" id="QEAS01000006">
    <property type="protein sequence ID" value="PWG80975.1"/>
    <property type="molecule type" value="Genomic_DNA"/>
</dbReference>
<dbReference type="SUPFAM" id="SSF48452">
    <property type="entry name" value="TPR-like"/>
    <property type="match status" value="1"/>
</dbReference>
<name>A0A2U2PHU6_9SPHI</name>
<feature type="domain" description="RagB/SusD" evidence="7">
    <location>
        <begin position="363"/>
        <end position="567"/>
    </location>
</feature>
<feature type="chain" id="PRO_5015757015" evidence="6">
    <location>
        <begin position="21"/>
        <end position="580"/>
    </location>
</feature>